<dbReference type="PANTHER" id="PTHR36511:SF3">
    <property type="entry name" value="ANTITOXIN HIGA-2"/>
    <property type="match status" value="1"/>
</dbReference>
<keyword evidence="2" id="KW-0238">DNA-binding</keyword>
<dbReference type="PANTHER" id="PTHR36511">
    <property type="entry name" value="MERR FAMILY BACTERIAL REGULATORY PROTEIN"/>
    <property type="match status" value="1"/>
</dbReference>
<dbReference type="InterPro" id="IPR010982">
    <property type="entry name" value="Lambda_DNA-bd_dom_sf"/>
</dbReference>
<keyword evidence="3" id="KW-0804">Transcription</keyword>
<dbReference type="PROSITE" id="PS50943">
    <property type="entry name" value="HTH_CROC1"/>
    <property type="match status" value="1"/>
</dbReference>
<evidence type="ECO:0000256" key="2">
    <source>
        <dbReference type="ARBA" id="ARBA00023125"/>
    </source>
</evidence>
<gene>
    <name evidence="5" type="primary">higA-2_1</name>
    <name evidence="5" type="ORF">Thiowin_02360</name>
</gene>
<evidence type="ECO:0000313" key="5">
    <source>
        <dbReference type="EMBL" id="WPL17354.1"/>
    </source>
</evidence>
<dbReference type="Pfam" id="PF01381">
    <property type="entry name" value="HTH_3"/>
    <property type="match status" value="1"/>
</dbReference>
<dbReference type="EMBL" id="CP121472">
    <property type="protein sequence ID" value="WPL17354.1"/>
    <property type="molecule type" value="Genomic_DNA"/>
</dbReference>
<name>A0ABZ0SAJ6_9GAMM</name>
<dbReference type="InterPro" id="IPR052359">
    <property type="entry name" value="HTH-type_reg/antitoxin"/>
</dbReference>
<dbReference type="SUPFAM" id="SSF47413">
    <property type="entry name" value="lambda repressor-like DNA-binding domains"/>
    <property type="match status" value="1"/>
</dbReference>
<keyword evidence="1" id="KW-0805">Transcription regulation</keyword>
<sequence>MMAKQYRSDAMASLHETMEALHQVGAIDKQTMREFDDACLTPVEPLSPEAIRALREREHVSQPVFARYLNVSKNLVSDWERGVKRPGGPALRLLNIIEKKGIQTIA</sequence>
<dbReference type="CDD" id="cd00093">
    <property type="entry name" value="HTH_XRE"/>
    <property type="match status" value="1"/>
</dbReference>
<protein>
    <submittedName>
        <fullName evidence="5">Antitoxin igA-2</fullName>
    </submittedName>
</protein>
<proteinExistence type="predicted"/>
<evidence type="ECO:0000313" key="6">
    <source>
        <dbReference type="Proteomes" id="UP001432180"/>
    </source>
</evidence>
<keyword evidence="6" id="KW-1185">Reference proteome</keyword>
<feature type="domain" description="HTH cro/C1-type" evidence="4">
    <location>
        <begin position="51"/>
        <end position="86"/>
    </location>
</feature>
<evidence type="ECO:0000259" key="4">
    <source>
        <dbReference type="PROSITE" id="PS50943"/>
    </source>
</evidence>
<organism evidence="5 6">
    <name type="scientific">Thiorhodovibrio winogradskyi</name>
    <dbReference type="NCBI Taxonomy" id="77007"/>
    <lineage>
        <taxon>Bacteria</taxon>
        <taxon>Pseudomonadati</taxon>
        <taxon>Pseudomonadota</taxon>
        <taxon>Gammaproteobacteria</taxon>
        <taxon>Chromatiales</taxon>
        <taxon>Chromatiaceae</taxon>
        <taxon>Thiorhodovibrio</taxon>
    </lineage>
</organism>
<accession>A0ABZ0SAJ6</accession>
<reference evidence="5 6" key="1">
    <citation type="journal article" date="2023" name="Microorganisms">
        <title>Thiorhodovibrio frisius and Trv. litoralis spp. nov., Two Novel Members from a Clade of Fastidious Purple Sulfur Bacteria That Exhibit Unique Red-Shifted Light-Harvesting Capabilities.</title>
        <authorList>
            <person name="Methner A."/>
            <person name="Kuzyk S.B."/>
            <person name="Petersen J."/>
            <person name="Bauer S."/>
            <person name="Brinkmann H."/>
            <person name="Sichau K."/>
            <person name="Wanner G."/>
            <person name="Wolf J."/>
            <person name="Neumann-Schaal M."/>
            <person name="Henke P."/>
            <person name="Tank M."/>
            <person name="Sproer C."/>
            <person name="Bunk B."/>
            <person name="Overmann J."/>
        </authorList>
    </citation>
    <scope>NUCLEOTIDE SEQUENCE [LARGE SCALE GENOMIC DNA]</scope>
    <source>
        <strain evidence="5 6">DSM 6702</strain>
    </source>
</reference>
<evidence type="ECO:0000256" key="3">
    <source>
        <dbReference type="ARBA" id="ARBA00023163"/>
    </source>
</evidence>
<evidence type="ECO:0000256" key="1">
    <source>
        <dbReference type="ARBA" id="ARBA00023015"/>
    </source>
</evidence>
<dbReference type="Proteomes" id="UP001432180">
    <property type="component" value="Chromosome"/>
</dbReference>
<dbReference type="InterPro" id="IPR001387">
    <property type="entry name" value="Cro/C1-type_HTH"/>
</dbReference>
<dbReference type="Gene3D" id="1.10.260.40">
    <property type="entry name" value="lambda repressor-like DNA-binding domains"/>
    <property type="match status" value="1"/>
</dbReference>